<accession>A0A7R8URZ3</accession>
<evidence type="ECO:0000313" key="2">
    <source>
        <dbReference type="EMBL" id="CAD7085856.1"/>
    </source>
</evidence>
<dbReference type="FunCoup" id="A0A7R8URZ3">
    <property type="interactions" value="1171"/>
</dbReference>
<dbReference type="InterPro" id="IPR011989">
    <property type="entry name" value="ARM-like"/>
</dbReference>
<dbReference type="InterPro" id="IPR051177">
    <property type="entry name" value="CIK-Related_Protein"/>
</dbReference>
<sequence>MGQDHSKLTGLLIDEKAVEVTDFWSLFNAEVPNDDGATRLSIFKGEPLVSGQLWVLQSPLERAIKNLMIYRHPSILKYVTSWERGSQKHLATERCRPLSLVIQTQSDIQICLGLRNVLCSLIFLVEQAKARHLNVCTSSIYVNSEGDWRLGGFEYVWKSKDVTKGLLEQSKPYRYNKAIDPHESRSEGQFIEQYSLAVLCEDILRNSKTLNTPYVAEFRDYCSTHLKHQNVAMRPKLSAVLLHPYFNHEFVLIHSFLMELPLKNLQEKQDFFTGLVDRLRYFDEEIVASQVGGLLLSRMVLLDPTAQLCVTPYVLKIKNDISSALFSGATFTKYIIPKIKQIFCVRDAQIRLILLEYFNEYMRLITIEELQEQILPNLLLGIKDTNDILVAKTLRCLADLVPILGSASVIGGNRGRLFADGRPQGLPDSAKHWVEPRSITPVMACGENMVSASPLPDTVDVSESYVSVGNTDNLLMHERLSPDGGEDVQATTDGEIEEDAWSDWENEETQIPPDEGNGENSEILPSEAFPPVAQVQQSPSVTSATPTTPTKASNTQLASANKPKTAPNATAAGFDDINELDIKIKKLMNTSVEEIDFFKDMEPVIQSTATTIALVEEKVIEDFNADETKTDEKEVKGKEKTKSTVDESVVVDASRFQINVADDMCEAGWDDDTNDWGDE</sequence>
<dbReference type="EMBL" id="LR899011">
    <property type="protein sequence ID" value="CAD7085856.1"/>
    <property type="molecule type" value="Genomic_DNA"/>
</dbReference>
<dbReference type="InterPro" id="IPR016024">
    <property type="entry name" value="ARM-type_fold"/>
</dbReference>
<dbReference type="InterPro" id="IPR011009">
    <property type="entry name" value="Kinase-like_dom_sf"/>
</dbReference>
<evidence type="ECO:0000256" key="1">
    <source>
        <dbReference type="SAM" id="MobiDB-lite"/>
    </source>
</evidence>
<dbReference type="SUPFAM" id="SSF56112">
    <property type="entry name" value="Protein kinase-like (PK-like)"/>
    <property type="match status" value="1"/>
</dbReference>
<dbReference type="AlphaFoldDB" id="A0A7R8URZ3"/>
<evidence type="ECO:0008006" key="4">
    <source>
        <dbReference type="Google" id="ProtNLM"/>
    </source>
</evidence>
<evidence type="ECO:0000313" key="3">
    <source>
        <dbReference type="Proteomes" id="UP000594454"/>
    </source>
</evidence>
<dbReference type="OMA" id="SITPLMN"/>
<dbReference type="OrthoDB" id="9942861at2759"/>
<protein>
    <recommendedName>
        <fullName evidence="4">Protein-associating with the carboxyl-terminal domain of ezrin</fullName>
    </recommendedName>
</protein>
<gene>
    <name evidence="2" type="ORF">HERILL_LOCUS8672</name>
</gene>
<reference evidence="2 3" key="1">
    <citation type="submission" date="2020-11" db="EMBL/GenBank/DDBJ databases">
        <authorList>
            <person name="Wallbank WR R."/>
            <person name="Pardo Diaz C."/>
            <person name="Kozak K."/>
            <person name="Martin S."/>
            <person name="Jiggins C."/>
            <person name="Moest M."/>
            <person name="Warren A I."/>
            <person name="Generalovic N T."/>
            <person name="Byers J.R.P. K."/>
            <person name="Montejo-Kovacevich G."/>
            <person name="Yen C E."/>
        </authorList>
    </citation>
    <scope>NUCLEOTIDE SEQUENCE [LARGE SCALE GENOMIC DNA]</scope>
</reference>
<feature type="compositionally biased region" description="Low complexity" evidence="1">
    <location>
        <begin position="538"/>
        <end position="555"/>
    </location>
</feature>
<dbReference type="InParanoid" id="A0A7R8URZ3"/>
<dbReference type="Gene3D" id="1.25.10.10">
    <property type="entry name" value="Leucine-rich Repeat Variant"/>
    <property type="match status" value="1"/>
</dbReference>
<name>A0A7R8URZ3_HERIL</name>
<keyword evidence="3" id="KW-1185">Reference proteome</keyword>
<dbReference type="Gene3D" id="3.30.200.20">
    <property type="entry name" value="Phosphorylase Kinase, domain 1"/>
    <property type="match status" value="1"/>
</dbReference>
<feature type="region of interest" description="Disordered" evidence="1">
    <location>
        <begin position="498"/>
        <end position="571"/>
    </location>
</feature>
<dbReference type="PANTHER" id="PTHR12984:SF15">
    <property type="entry name" value="PROTEIN-ASSOCIATING WITH THE CARBOXYL-TERMINAL DOMAIN OF EZRIN"/>
    <property type="match status" value="1"/>
</dbReference>
<dbReference type="Proteomes" id="UP000594454">
    <property type="component" value="Chromosome 3"/>
</dbReference>
<dbReference type="SUPFAM" id="SSF48371">
    <property type="entry name" value="ARM repeat"/>
    <property type="match status" value="1"/>
</dbReference>
<dbReference type="PANTHER" id="PTHR12984">
    <property type="entry name" value="SCY1-RELATED S/T PROTEIN KINASE-LIKE"/>
    <property type="match status" value="1"/>
</dbReference>
<dbReference type="Gene3D" id="1.10.510.10">
    <property type="entry name" value="Transferase(Phosphotransferase) domain 1"/>
    <property type="match status" value="1"/>
</dbReference>
<proteinExistence type="predicted"/>
<feature type="compositionally biased region" description="Acidic residues" evidence="1">
    <location>
        <begin position="498"/>
        <end position="508"/>
    </location>
</feature>
<organism evidence="2 3">
    <name type="scientific">Hermetia illucens</name>
    <name type="common">Black soldier fly</name>
    <dbReference type="NCBI Taxonomy" id="343691"/>
    <lineage>
        <taxon>Eukaryota</taxon>
        <taxon>Metazoa</taxon>
        <taxon>Ecdysozoa</taxon>
        <taxon>Arthropoda</taxon>
        <taxon>Hexapoda</taxon>
        <taxon>Insecta</taxon>
        <taxon>Pterygota</taxon>
        <taxon>Neoptera</taxon>
        <taxon>Endopterygota</taxon>
        <taxon>Diptera</taxon>
        <taxon>Brachycera</taxon>
        <taxon>Stratiomyomorpha</taxon>
        <taxon>Stratiomyidae</taxon>
        <taxon>Hermetiinae</taxon>
        <taxon>Hermetia</taxon>
    </lineage>
</organism>